<evidence type="ECO:0000313" key="1">
    <source>
        <dbReference type="EMBL" id="TSE31335.1"/>
    </source>
</evidence>
<accession>A0A554X670</accession>
<evidence type="ECO:0000313" key="2">
    <source>
        <dbReference type="Proteomes" id="UP000317763"/>
    </source>
</evidence>
<name>A0A554X670_9BURK</name>
<dbReference type="EMBL" id="VJOM01000015">
    <property type="protein sequence ID" value="TSE31335.1"/>
    <property type="molecule type" value="Genomic_DNA"/>
</dbReference>
<dbReference type="Proteomes" id="UP000317763">
    <property type="component" value="Unassembled WGS sequence"/>
</dbReference>
<organism evidence="1 2">
    <name type="scientific">Tepidimonas taiwanensis</name>
    <dbReference type="NCBI Taxonomy" id="307486"/>
    <lineage>
        <taxon>Bacteria</taxon>
        <taxon>Pseudomonadati</taxon>
        <taxon>Pseudomonadota</taxon>
        <taxon>Betaproteobacteria</taxon>
        <taxon>Burkholderiales</taxon>
        <taxon>Tepidimonas</taxon>
    </lineage>
</organism>
<comment type="caution">
    <text evidence="1">The sequence shown here is derived from an EMBL/GenBank/DDBJ whole genome shotgun (WGS) entry which is preliminary data.</text>
</comment>
<dbReference type="AlphaFoldDB" id="A0A554X670"/>
<gene>
    <name evidence="1" type="ORF">Ttaiw_01509</name>
</gene>
<sequence>MRIQNDWSTIGDFQRQRQCLHIICQDKLEFFTDKIANRCNHILTAPVILSECPDKQLTRLNGSTPDRATLRW</sequence>
<reference evidence="1 2" key="1">
    <citation type="submission" date="2019-07" db="EMBL/GenBank/DDBJ databases">
        <title>Tepidimonas taiwanensis I1-1 draft genome.</title>
        <authorList>
            <person name="Da Costa M.S."/>
            <person name="Froufe H.J.C."/>
            <person name="Egas C."/>
            <person name="Albuquerque L."/>
        </authorList>
    </citation>
    <scope>NUCLEOTIDE SEQUENCE [LARGE SCALE GENOMIC DNA]</scope>
    <source>
        <strain evidence="1 2">I1-1</strain>
    </source>
</reference>
<keyword evidence="2" id="KW-1185">Reference proteome</keyword>
<proteinExistence type="predicted"/>
<protein>
    <submittedName>
        <fullName evidence="1">Uncharacterized protein</fullName>
    </submittedName>
</protein>